<sequence length="674" mass="75839">MTIANISKRAVHLSFMAMSILLISACSGLGQDKKNAPTLFTDFYETAEYLLQQAEVVKEPKNTEWQLAAVQALTKESKYVLADSVIEYLQNKTLNAQQKNHLILLIADNQYAQNQLDKTMVSVKSIDMSVLSDQAKLHYLKLKTDLHVRKKEPKAAVDTLFILTPLLKSDEQRQQYNDLLLTQLNMLDSSVLNSFEKVSSTPGADNFKQGWYALASVYHRYQLRTNQLIRGVDAWKLLYPSHPALKYMPSQLLNLAEATPYQPSKIAVLLPLTGRFKKPAQAIQYGISYAFYNQAEAKKQLQAEQANGSSNSSFITIDGDVQDDSPVASNRIIDRDFITAPPHILFLDTNTMTMQEIADQLHNQKIDFVIGPLLKPNLKAFLPLVGDIPVLALNSFPTKDGSATSSIHYAFPLSPEGEAEQAAEMIFQDKHTKPLIFAPNSDFGRRTSAAFEARWKELSRSQQASGNGFELYPAETHFFSKDTDYGKFLAEALQTDKSKERNHQMQTVLGRKLEQEVRSRADVDAIYIISKRKQLMFIKPFMSVAISPFAKEIPLYASSRSHVKDFTNTQDKELTGITFSDVAFLLEDKTKMNEKVQAVWPQQRLSTLRLFALGNDSYSLIEQLKLLEVVEGYKFQGLVGEITLDARNTIKSKLSWATFQDGNLVEATSPISSQ</sequence>
<dbReference type="CDD" id="cd06339">
    <property type="entry name" value="PBP1_YraM_LppC_lipoprotein-like"/>
    <property type="match status" value="1"/>
</dbReference>
<dbReference type="EMBL" id="JBAKBA010000005">
    <property type="protein sequence ID" value="MEL0658233.1"/>
    <property type="molecule type" value="Genomic_DNA"/>
</dbReference>
<proteinExistence type="predicted"/>
<dbReference type="PANTHER" id="PTHR38038:SF1">
    <property type="entry name" value="PENICILLIN-BINDING PROTEIN ACTIVATOR LPOA"/>
    <property type="match status" value="1"/>
</dbReference>
<dbReference type="Gene3D" id="3.40.50.2300">
    <property type="match status" value="2"/>
</dbReference>
<reference evidence="8 9" key="1">
    <citation type="submission" date="2024-02" db="EMBL/GenBank/DDBJ databases">
        <title>Bacteria isolated from the canopy kelp, Nereocystis luetkeana.</title>
        <authorList>
            <person name="Pfister C.A."/>
            <person name="Younker I.T."/>
            <person name="Light S.H."/>
        </authorList>
    </citation>
    <scope>NUCLEOTIDE SEQUENCE [LARGE SCALE GENOMIC DNA]</scope>
    <source>
        <strain evidence="8 9">TI.2.07</strain>
    </source>
</reference>
<accession>A0ABU9H8P1</accession>
<keyword evidence="3" id="KW-0573">Peptidoglycan synthesis</keyword>
<evidence type="ECO:0000256" key="7">
    <source>
        <dbReference type="ARBA" id="ARBA00023288"/>
    </source>
</evidence>
<evidence type="ECO:0000256" key="5">
    <source>
        <dbReference type="ARBA" id="ARBA00023139"/>
    </source>
</evidence>
<evidence type="ECO:0000256" key="1">
    <source>
        <dbReference type="ARBA" id="ARBA00022729"/>
    </source>
</evidence>
<dbReference type="InterPro" id="IPR007443">
    <property type="entry name" value="LpoA"/>
</dbReference>
<dbReference type="InterPro" id="IPR011990">
    <property type="entry name" value="TPR-like_helical_dom_sf"/>
</dbReference>
<dbReference type="Gene3D" id="1.25.40.10">
    <property type="entry name" value="Tetratricopeptide repeat domain"/>
    <property type="match status" value="1"/>
</dbReference>
<keyword evidence="5" id="KW-0564">Palmitate</keyword>
<evidence type="ECO:0000256" key="3">
    <source>
        <dbReference type="ARBA" id="ARBA00022984"/>
    </source>
</evidence>
<comment type="caution">
    <text evidence="8">The sequence shown here is derived from an EMBL/GenBank/DDBJ whole genome shotgun (WGS) entry which is preliminary data.</text>
</comment>
<dbReference type="Gene3D" id="1.25.40.650">
    <property type="match status" value="1"/>
</dbReference>
<dbReference type="PANTHER" id="PTHR38038">
    <property type="entry name" value="PENICILLIN-BINDING PROTEIN ACTIVATOR LPOA"/>
    <property type="match status" value="1"/>
</dbReference>
<evidence type="ECO:0000313" key="9">
    <source>
        <dbReference type="Proteomes" id="UP001366060"/>
    </source>
</evidence>
<name>A0ABU9H8P1_9GAMM</name>
<protein>
    <submittedName>
        <fullName evidence="8">Penicillin-binding protein activator</fullName>
    </submittedName>
</protein>
<keyword evidence="1" id="KW-0732">Signal</keyword>
<dbReference type="InterPro" id="IPR028082">
    <property type="entry name" value="Peripla_BP_I"/>
</dbReference>
<keyword evidence="9" id="KW-1185">Reference proteome</keyword>
<keyword evidence="7" id="KW-0449">Lipoprotein</keyword>
<evidence type="ECO:0000313" key="8">
    <source>
        <dbReference type="EMBL" id="MEL0658233.1"/>
    </source>
</evidence>
<keyword evidence="2" id="KW-0133">Cell shape</keyword>
<dbReference type="Proteomes" id="UP001366060">
    <property type="component" value="Unassembled WGS sequence"/>
</dbReference>
<dbReference type="RefSeq" id="WP_341626925.1">
    <property type="nucleotide sequence ID" value="NZ_JBAKBA010000005.1"/>
</dbReference>
<dbReference type="SUPFAM" id="SSF53822">
    <property type="entry name" value="Periplasmic binding protein-like I"/>
    <property type="match status" value="1"/>
</dbReference>
<keyword evidence="4" id="KW-0472">Membrane</keyword>
<organism evidence="8 9">
    <name type="scientific">Psychromonas arctica</name>
    <dbReference type="NCBI Taxonomy" id="168275"/>
    <lineage>
        <taxon>Bacteria</taxon>
        <taxon>Pseudomonadati</taxon>
        <taxon>Pseudomonadota</taxon>
        <taxon>Gammaproteobacteria</taxon>
        <taxon>Alteromonadales</taxon>
        <taxon>Psychromonadaceae</taxon>
        <taxon>Psychromonas</taxon>
    </lineage>
</organism>
<evidence type="ECO:0000256" key="2">
    <source>
        <dbReference type="ARBA" id="ARBA00022960"/>
    </source>
</evidence>
<dbReference type="Pfam" id="PF04348">
    <property type="entry name" value="LppC"/>
    <property type="match status" value="2"/>
</dbReference>
<keyword evidence="6" id="KW-0998">Cell outer membrane</keyword>
<evidence type="ECO:0000256" key="6">
    <source>
        <dbReference type="ARBA" id="ARBA00023237"/>
    </source>
</evidence>
<gene>
    <name evidence="8" type="ORF">V6255_03680</name>
</gene>
<evidence type="ECO:0000256" key="4">
    <source>
        <dbReference type="ARBA" id="ARBA00023136"/>
    </source>
</evidence>